<dbReference type="Gene3D" id="2.20.20.40">
    <property type="entry name" value="Integron cassette protein"/>
    <property type="match status" value="1"/>
</dbReference>
<organism evidence="1 2">
    <name type="scientific">Rhodanobacter soli</name>
    <dbReference type="NCBI Taxonomy" id="590609"/>
    <lineage>
        <taxon>Bacteria</taxon>
        <taxon>Pseudomonadati</taxon>
        <taxon>Pseudomonadota</taxon>
        <taxon>Gammaproteobacteria</taxon>
        <taxon>Lysobacterales</taxon>
        <taxon>Rhodanobacteraceae</taxon>
        <taxon>Rhodanobacter</taxon>
    </lineage>
</organism>
<evidence type="ECO:0000313" key="1">
    <source>
        <dbReference type="EMBL" id="MET4569464.1"/>
    </source>
</evidence>
<name>A0ABV2PWP1_9GAMM</name>
<dbReference type="Proteomes" id="UP001549251">
    <property type="component" value="Unassembled WGS sequence"/>
</dbReference>
<dbReference type="Gene3D" id="1.20.5.1210">
    <property type="entry name" value="Integron cassette protein helical domain"/>
    <property type="match status" value="1"/>
</dbReference>
<proteinExistence type="predicted"/>
<gene>
    <name evidence="1" type="ORF">ABIE04_001791</name>
</gene>
<sequence length="101" mass="11421">MNRELIISVELLQTRELFLGIQGAGRPFYEFVYREAAGVYWDGERSGFKSTPLKEWSCAMWFAQIVSIVRQGLGVELVLDPAATWHGVSESDRAEILRSAI</sequence>
<dbReference type="EMBL" id="JBEPSD010000001">
    <property type="protein sequence ID" value="MET4569464.1"/>
    <property type="molecule type" value="Genomic_DNA"/>
</dbReference>
<dbReference type="RefSeq" id="WP_354548891.1">
    <property type="nucleotide sequence ID" value="NZ_JBEPSD010000001.1"/>
</dbReference>
<keyword evidence="2" id="KW-1185">Reference proteome</keyword>
<evidence type="ECO:0000313" key="2">
    <source>
        <dbReference type="Proteomes" id="UP001549251"/>
    </source>
</evidence>
<evidence type="ECO:0008006" key="3">
    <source>
        <dbReference type="Google" id="ProtNLM"/>
    </source>
</evidence>
<protein>
    <recommendedName>
        <fullName evidence="3">Integron Cassette Protein Hfx-Cass5 domain-containing protein</fullName>
    </recommendedName>
</protein>
<comment type="caution">
    <text evidence="1">The sequence shown here is derived from an EMBL/GenBank/DDBJ whole genome shotgun (WGS) entry which is preliminary data.</text>
</comment>
<accession>A0ABV2PWP1</accession>
<reference evidence="1 2" key="1">
    <citation type="submission" date="2024-06" db="EMBL/GenBank/DDBJ databases">
        <title>Sorghum-associated microbial communities from plants grown in Nebraska, USA.</title>
        <authorList>
            <person name="Schachtman D."/>
        </authorList>
    </citation>
    <scope>NUCLEOTIDE SEQUENCE [LARGE SCALE GENOMIC DNA]</scope>
    <source>
        <strain evidence="1 2">1757</strain>
    </source>
</reference>